<accession>A0A9P0E6I6</accession>
<dbReference type="Proteomes" id="UP001152798">
    <property type="component" value="Chromosome 2"/>
</dbReference>
<feature type="compositionally biased region" description="Polar residues" evidence="1">
    <location>
        <begin position="63"/>
        <end position="87"/>
    </location>
</feature>
<feature type="region of interest" description="Disordered" evidence="1">
    <location>
        <begin position="46"/>
        <end position="100"/>
    </location>
</feature>
<proteinExistence type="predicted"/>
<evidence type="ECO:0000313" key="3">
    <source>
        <dbReference type="Proteomes" id="UP001152798"/>
    </source>
</evidence>
<keyword evidence="3" id="KW-1185">Reference proteome</keyword>
<dbReference type="AlphaFoldDB" id="A0A9P0E6I6"/>
<name>A0A9P0E6I6_NEZVI</name>
<reference evidence="2" key="1">
    <citation type="submission" date="2022-01" db="EMBL/GenBank/DDBJ databases">
        <authorList>
            <person name="King R."/>
        </authorList>
    </citation>
    <scope>NUCLEOTIDE SEQUENCE</scope>
</reference>
<evidence type="ECO:0000313" key="2">
    <source>
        <dbReference type="EMBL" id="CAH1392561.1"/>
    </source>
</evidence>
<evidence type="ECO:0000256" key="1">
    <source>
        <dbReference type="SAM" id="MobiDB-lite"/>
    </source>
</evidence>
<gene>
    <name evidence="2" type="ORF">NEZAVI_LOCUS3364</name>
</gene>
<sequence length="126" mass="14226">MEENKMERSKEEEDLSLSFELTKKFWEKVEESAKQEEAGIIRKQIRMKSSTPGAGLPVRSRNSDGASVSTTSMIDEITQTTEENTTLEPEGCEDEADHEPRCGGPYTTLCEDCIDFMIECFECSLN</sequence>
<dbReference type="EMBL" id="OV725078">
    <property type="protein sequence ID" value="CAH1392561.1"/>
    <property type="molecule type" value="Genomic_DNA"/>
</dbReference>
<protein>
    <submittedName>
        <fullName evidence="2">Uncharacterized protein</fullName>
    </submittedName>
</protein>
<organism evidence="2 3">
    <name type="scientific">Nezara viridula</name>
    <name type="common">Southern green stink bug</name>
    <name type="synonym">Cimex viridulus</name>
    <dbReference type="NCBI Taxonomy" id="85310"/>
    <lineage>
        <taxon>Eukaryota</taxon>
        <taxon>Metazoa</taxon>
        <taxon>Ecdysozoa</taxon>
        <taxon>Arthropoda</taxon>
        <taxon>Hexapoda</taxon>
        <taxon>Insecta</taxon>
        <taxon>Pterygota</taxon>
        <taxon>Neoptera</taxon>
        <taxon>Paraneoptera</taxon>
        <taxon>Hemiptera</taxon>
        <taxon>Heteroptera</taxon>
        <taxon>Panheteroptera</taxon>
        <taxon>Pentatomomorpha</taxon>
        <taxon>Pentatomoidea</taxon>
        <taxon>Pentatomidae</taxon>
        <taxon>Pentatominae</taxon>
        <taxon>Nezara</taxon>
    </lineage>
</organism>